<accession>A0ABQ3GBC2</accession>
<dbReference type="Pfam" id="PF06733">
    <property type="entry name" value="DEAD_2"/>
    <property type="match status" value="1"/>
</dbReference>
<dbReference type="NCBIfam" id="NF008729">
    <property type="entry name" value="PRK11747.1"/>
    <property type="match status" value="1"/>
</dbReference>
<gene>
    <name evidence="11" type="primary">dinG</name>
    <name evidence="14" type="ORF">GCM10007320_57620</name>
</gene>
<feature type="binding site" evidence="11">
    <location>
        <position position="219"/>
    </location>
    <ligand>
        <name>[4Fe-4S] cluster</name>
        <dbReference type="ChEBI" id="CHEBI:49883"/>
    </ligand>
</feature>
<protein>
    <recommendedName>
        <fullName evidence="11">ATP-dependent DNA helicase DinG</fullName>
        <ecNumber evidence="11">5.6.2.3</ecNumber>
    </recommendedName>
    <alternativeName>
        <fullName evidence="11">DNA 5'-3' helicase DinG</fullName>
    </alternativeName>
</protein>
<keyword evidence="3 11" id="KW-0547">Nucleotide-binding</keyword>
<dbReference type="SUPFAM" id="SSF52540">
    <property type="entry name" value="P-loop containing nucleoside triphosphate hydrolases"/>
    <property type="match status" value="1"/>
</dbReference>
<dbReference type="Pfam" id="PF13307">
    <property type="entry name" value="Helicase_C_2"/>
    <property type="match status" value="1"/>
</dbReference>
<evidence type="ECO:0000256" key="11">
    <source>
        <dbReference type="HAMAP-Rule" id="MF_02205"/>
    </source>
</evidence>
<keyword evidence="9 11" id="KW-0238">DNA-binding</keyword>
<evidence type="ECO:0000256" key="4">
    <source>
        <dbReference type="ARBA" id="ARBA00022801"/>
    </source>
</evidence>
<keyword evidence="15" id="KW-1185">Reference proteome</keyword>
<evidence type="ECO:0000256" key="3">
    <source>
        <dbReference type="ARBA" id="ARBA00022741"/>
    </source>
</evidence>
<keyword evidence="7 11" id="KW-0408">Iron</keyword>
<dbReference type="InterPro" id="IPR014001">
    <property type="entry name" value="Helicase_ATP-bd"/>
</dbReference>
<evidence type="ECO:0000256" key="1">
    <source>
        <dbReference type="ARBA" id="ARBA00022485"/>
    </source>
</evidence>
<dbReference type="InterPro" id="IPR014013">
    <property type="entry name" value="Helic_SF1/SF2_ATP-bd_DinG/Rad3"/>
</dbReference>
<keyword evidence="5 11" id="KW-0347">Helicase</keyword>
<feature type="domain" description="Helicase ATP-binding" evidence="13">
    <location>
        <begin position="11"/>
        <end position="327"/>
    </location>
</feature>
<evidence type="ECO:0000256" key="5">
    <source>
        <dbReference type="ARBA" id="ARBA00022806"/>
    </source>
</evidence>
<evidence type="ECO:0000256" key="8">
    <source>
        <dbReference type="ARBA" id="ARBA00023014"/>
    </source>
</evidence>
<keyword evidence="2 11" id="KW-0479">Metal-binding</keyword>
<evidence type="ECO:0000256" key="9">
    <source>
        <dbReference type="ARBA" id="ARBA00023125"/>
    </source>
</evidence>
<dbReference type="PROSITE" id="PS51193">
    <property type="entry name" value="HELICASE_ATP_BIND_2"/>
    <property type="match status" value="1"/>
</dbReference>
<keyword evidence="4 11" id="KW-0378">Hydrolase</keyword>
<evidence type="ECO:0000259" key="13">
    <source>
        <dbReference type="PROSITE" id="PS51193"/>
    </source>
</evidence>
<sequence>MAQDALAAFDRVLARATGLRARAGQRQMAECVARTFAAGELGQVEEGEEPERAIAVVEAGTGVGKSLAYAAPAIALALARKTRVLISTATVALQEQLVLKDLPALAAAMDEPFRFALAKGRGRYVCKLKLARLAGEEGGGEDDLFADEGGDDGNGLPPGSDAERQARLQFYGALSKSLGRDWDGDRDNLAQPPAPEAWWPVAAEASSCTGKHCPAFNGCTYFEKRRELVGAQVIVVNHDLLLASLGGRNLPALDNSLLVLDEAHHLPAVALERFACSMDLAATAWIETLGARCKRIGGLMLVPEAADAPRQAAQLQQSLHDLQRLVLDVYAAEFAQAREGPDGSRVRVPDSQLPQVLVEPLELVSAMADSFMAALSGVAKALRAQIRDLPDEARRLSVLYAQLGMLTPRLEQVHATAQLLLQEPVDTAAPVAKWFSLHGGGVRGPRVRAHASHVLPGGSLRAQLWSGARAVVLSSATLRAGDAFDFFLREAGLAGDEAVATLAVPSPFDYPRQGRFIVAETRADPKDAARFTPEMVGLLQADLAEVRRGALVLFTSREQMRQAVAALAPALRALVLVQGELPRTVLLERHRAAVAAGGPSIVFGLQSFGEGMDLPGAQCEQLFITKLPFASPDDPVGETRAAWLRANGRDAFVELVLPATAMRLAQWAGRAIRTEDDQCSIHCYDRRLVSTAFGRRLLAALPPFARWRRDAQGRMHALD</sequence>
<evidence type="ECO:0000313" key="15">
    <source>
        <dbReference type="Proteomes" id="UP000626210"/>
    </source>
</evidence>
<proteinExistence type="inferred from homology"/>
<comment type="cofactor">
    <cofactor evidence="11">
        <name>[4Fe-4S] cluster</name>
        <dbReference type="ChEBI" id="CHEBI:49883"/>
    </cofactor>
    <text evidence="11">Binds 1 [4Fe-4S] cluster.</text>
</comment>
<dbReference type="EC" id="5.6.2.3" evidence="11"/>
<evidence type="ECO:0000256" key="6">
    <source>
        <dbReference type="ARBA" id="ARBA00022840"/>
    </source>
</evidence>
<feature type="compositionally biased region" description="Acidic residues" evidence="12">
    <location>
        <begin position="141"/>
        <end position="151"/>
    </location>
</feature>
<feature type="region of interest" description="Disordered" evidence="12">
    <location>
        <begin position="141"/>
        <end position="161"/>
    </location>
</feature>
<feature type="binding site" evidence="11">
    <location>
        <position position="126"/>
    </location>
    <ligand>
        <name>[4Fe-4S] cluster</name>
        <dbReference type="ChEBI" id="CHEBI:49883"/>
    </ligand>
</feature>
<dbReference type="PANTHER" id="PTHR11472">
    <property type="entry name" value="DNA REPAIR DEAD HELICASE RAD3/XP-D SUBFAMILY MEMBER"/>
    <property type="match status" value="1"/>
</dbReference>
<dbReference type="InterPro" id="IPR006555">
    <property type="entry name" value="ATP-dep_Helicase_C"/>
</dbReference>
<keyword evidence="1 11" id="KW-0004">4Fe-4S</keyword>
<dbReference type="InterPro" id="IPR027417">
    <property type="entry name" value="P-loop_NTPase"/>
</dbReference>
<dbReference type="GO" id="GO:0004386">
    <property type="term" value="F:helicase activity"/>
    <property type="evidence" value="ECO:0007669"/>
    <property type="project" value="UniProtKB-KW"/>
</dbReference>
<dbReference type="InterPro" id="IPR039000">
    <property type="entry name" value="DinG_proteobact"/>
</dbReference>
<comment type="catalytic activity">
    <reaction evidence="11">
        <text>ATP + H2O = ADP + phosphate + H(+)</text>
        <dbReference type="Rhea" id="RHEA:13065"/>
        <dbReference type="ChEBI" id="CHEBI:15377"/>
        <dbReference type="ChEBI" id="CHEBI:15378"/>
        <dbReference type="ChEBI" id="CHEBI:30616"/>
        <dbReference type="ChEBI" id="CHEBI:43474"/>
        <dbReference type="ChEBI" id="CHEBI:456216"/>
        <dbReference type="EC" id="5.6.2.3"/>
    </reaction>
</comment>
<dbReference type="SMART" id="SM00491">
    <property type="entry name" value="HELICc2"/>
    <property type="match status" value="1"/>
</dbReference>
<reference evidence="15" key="1">
    <citation type="journal article" date="2019" name="Int. J. Syst. Evol. Microbiol.">
        <title>The Global Catalogue of Microorganisms (GCM) 10K type strain sequencing project: providing services to taxonomists for standard genome sequencing and annotation.</title>
        <authorList>
            <consortium name="The Broad Institute Genomics Platform"/>
            <consortium name="The Broad Institute Genome Sequencing Center for Infectious Disease"/>
            <person name="Wu L."/>
            <person name="Ma J."/>
        </authorList>
    </citation>
    <scope>NUCLEOTIDE SEQUENCE [LARGE SCALE GENOMIC DNA]</scope>
    <source>
        <strain evidence="15">KCTC 23314</strain>
    </source>
</reference>
<comment type="similarity">
    <text evidence="11">Belongs to the helicase family. DinG subfamily. Type 1 sub-subfamily.</text>
</comment>
<feature type="binding site" evidence="11">
    <location>
        <position position="213"/>
    </location>
    <ligand>
        <name>[4Fe-4S] cluster</name>
        <dbReference type="ChEBI" id="CHEBI:49883"/>
    </ligand>
</feature>
<dbReference type="Gene3D" id="3.40.50.300">
    <property type="entry name" value="P-loop containing nucleotide triphosphate hydrolases"/>
    <property type="match status" value="2"/>
</dbReference>
<comment type="caution">
    <text evidence="14">The sequence shown here is derived from an EMBL/GenBank/DDBJ whole genome shotgun (WGS) entry which is preliminary data.</text>
</comment>
<feature type="binding site" evidence="11">
    <location>
        <position position="208"/>
    </location>
    <ligand>
        <name>[4Fe-4S] cluster</name>
        <dbReference type="ChEBI" id="CHEBI:49883"/>
    </ligand>
</feature>
<keyword evidence="6 11" id="KW-0067">ATP-binding</keyword>
<keyword evidence="8 11" id="KW-0411">Iron-sulfur</keyword>
<keyword evidence="10 11" id="KW-0413">Isomerase</keyword>
<dbReference type="SMART" id="SM00487">
    <property type="entry name" value="DEXDc"/>
    <property type="match status" value="1"/>
</dbReference>
<comment type="function">
    <text evidence="11">DNA-dependent ATPase and 5'-3' DNA helicase. Unwinds D-loops, R-loops, forked DNA and G-quadruplex DNA.</text>
</comment>
<evidence type="ECO:0000256" key="2">
    <source>
        <dbReference type="ARBA" id="ARBA00022723"/>
    </source>
</evidence>
<dbReference type="InterPro" id="IPR045028">
    <property type="entry name" value="DinG/Rad3-like"/>
</dbReference>
<dbReference type="PANTHER" id="PTHR11472:SF59">
    <property type="entry name" value="ATP-DEPENDENT DNA HELICASE DING"/>
    <property type="match status" value="1"/>
</dbReference>
<dbReference type="InterPro" id="IPR010614">
    <property type="entry name" value="RAD3-like_helicase_DEAD"/>
</dbReference>
<dbReference type="HAMAP" id="MF_02205">
    <property type="entry name" value="DinG_proteobact"/>
    <property type="match status" value="1"/>
</dbReference>
<evidence type="ECO:0000256" key="12">
    <source>
        <dbReference type="SAM" id="MobiDB-lite"/>
    </source>
</evidence>
<evidence type="ECO:0000256" key="7">
    <source>
        <dbReference type="ARBA" id="ARBA00023004"/>
    </source>
</evidence>
<dbReference type="Proteomes" id="UP000626210">
    <property type="component" value="Unassembled WGS sequence"/>
</dbReference>
<evidence type="ECO:0000256" key="10">
    <source>
        <dbReference type="ARBA" id="ARBA00023235"/>
    </source>
</evidence>
<dbReference type="EMBL" id="BMYK01000031">
    <property type="protein sequence ID" value="GHD00285.1"/>
    <property type="molecule type" value="Genomic_DNA"/>
</dbReference>
<name>A0ABQ3GBC2_9BURK</name>
<organism evidence="14 15">
    <name type="scientific">Pseudorhodoferax aquiterrae</name>
    <dbReference type="NCBI Taxonomy" id="747304"/>
    <lineage>
        <taxon>Bacteria</taxon>
        <taxon>Pseudomonadati</taxon>
        <taxon>Pseudomonadota</taxon>
        <taxon>Betaproteobacteria</taxon>
        <taxon>Burkholderiales</taxon>
        <taxon>Comamonadaceae</taxon>
    </lineage>
</organism>
<evidence type="ECO:0000313" key="14">
    <source>
        <dbReference type="EMBL" id="GHD00285.1"/>
    </source>
</evidence>